<evidence type="ECO:0000313" key="12">
    <source>
        <dbReference type="Proteomes" id="UP001165079"/>
    </source>
</evidence>
<dbReference type="GO" id="GO:0065002">
    <property type="term" value="P:intracellular protein transmembrane transport"/>
    <property type="evidence" value="ECO:0007669"/>
    <property type="project" value="UniProtKB-UniRule"/>
</dbReference>
<dbReference type="Pfam" id="PF00584">
    <property type="entry name" value="SecE"/>
    <property type="match status" value="1"/>
</dbReference>
<dbReference type="InterPro" id="IPR005807">
    <property type="entry name" value="SecE_bac"/>
</dbReference>
<feature type="compositionally biased region" description="Basic and acidic residues" evidence="10">
    <location>
        <begin position="1"/>
        <end position="55"/>
    </location>
</feature>
<dbReference type="InterPro" id="IPR038379">
    <property type="entry name" value="SecE_sf"/>
</dbReference>
<keyword evidence="6 9" id="KW-1133">Transmembrane helix</keyword>
<comment type="subcellular location">
    <subcellularLocation>
        <location evidence="9">Cell membrane</location>
        <topology evidence="9">Single-pass membrane protein</topology>
    </subcellularLocation>
    <subcellularLocation>
        <location evidence="1">Membrane</location>
    </subcellularLocation>
</comment>
<accession>A0A9W6SGS0</accession>
<organism evidence="11 12">
    <name type="scientific">Actinorhabdospora filicis</name>
    <dbReference type="NCBI Taxonomy" id="1785913"/>
    <lineage>
        <taxon>Bacteria</taxon>
        <taxon>Bacillati</taxon>
        <taxon>Actinomycetota</taxon>
        <taxon>Actinomycetes</taxon>
        <taxon>Micromonosporales</taxon>
        <taxon>Micromonosporaceae</taxon>
        <taxon>Actinorhabdospora</taxon>
    </lineage>
</organism>
<evidence type="ECO:0000256" key="4">
    <source>
        <dbReference type="ARBA" id="ARBA00022692"/>
    </source>
</evidence>
<comment type="subunit">
    <text evidence="9">Component of the Sec protein translocase complex. Heterotrimer consisting of SecY, SecE and SecG subunits. The heterotrimers can form oligomers, although 1 heterotrimer is thought to be able to translocate proteins. Interacts with the ribosome. Interacts with SecDF, and other proteins may be involved. Interacts with SecA.</text>
</comment>
<dbReference type="GO" id="GO:0008320">
    <property type="term" value="F:protein transmembrane transporter activity"/>
    <property type="evidence" value="ECO:0007669"/>
    <property type="project" value="UniProtKB-UniRule"/>
</dbReference>
<dbReference type="Gene3D" id="1.20.5.1030">
    <property type="entry name" value="Preprotein translocase secy subunit"/>
    <property type="match status" value="1"/>
</dbReference>
<feature type="region of interest" description="Disordered" evidence="10">
    <location>
        <begin position="1"/>
        <end position="63"/>
    </location>
</feature>
<evidence type="ECO:0000256" key="1">
    <source>
        <dbReference type="ARBA" id="ARBA00004370"/>
    </source>
</evidence>
<keyword evidence="4 9" id="KW-0812">Transmembrane</keyword>
<dbReference type="EMBL" id="BSTX01000001">
    <property type="protein sequence ID" value="GLZ76859.1"/>
    <property type="molecule type" value="Genomic_DNA"/>
</dbReference>
<keyword evidence="5 9" id="KW-0653">Protein transport</keyword>
<proteinExistence type="inferred from homology"/>
<keyword evidence="3 9" id="KW-1003">Cell membrane</keyword>
<evidence type="ECO:0000256" key="10">
    <source>
        <dbReference type="SAM" id="MobiDB-lite"/>
    </source>
</evidence>
<evidence type="ECO:0000256" key="6">
    <source>
        <dbReference type="ARBA" id="ARBA00022989"/>
    </source>
</evidence>
<evidence type="ECO:0000256" key="9">
    <source>
        <dbReference type="HAMAP-Rule" id="MF_00422"/>
    </source>
</evidence>
<evidence type="ECO:0000256" key="5">
    <source>
        <dbReference type="ARBA" id="ARBA00022927"/>
    </source>
</evidence>
<keyword evidence="12" id="KW-1185">Reference proteome</keyword>
<name>A0A9W6SGS0_9ACTN</name>
<keyword evidence="8 9" id="KW-0472">Membrane</keyword>
<dbReference type="NCBIfam" id="TIGR00964">
    <property type="entry name" value="secE_bact"/>
    <property type="match status" value="1"/>
</dbReference>
<protein>
    <recommendedName>
        <fullName evidence="9">Protein translocase subunit SecE</fullName>
    </recommendedName>
</protein>
<evidence type="ECO:0000256" key="8">
    <source>
        <dbReference type="ARBA" id="ARBA00023136"/>
    </source>
</evidence>
<dbReference type="GO" id="GO:0005886">
    <property type="term" value="C:plasma membrane"/>
    <property type="evidence" value="ECO:0007669"/>
    <property type="project" value="UniProtKB-SubCell"/>
</dbReference>
<comment type="similarity">
    <text evidence="9">Belongs to the SecE/SEC61-gamma family.</text>
</comment>
<dbReference type="AlphaFoldDB" id="A0A9W6SGS0"/>
<keyword evidence="2 9" id="KW-0813">Transport</keyword>
<dbReference type="PANTHER" id="PTHR33910">
    <property type="entry name" value="PROTEIN TRANSLOCASE SUBUNIT SECE"/>
    <property type="match status" value="1"/>
</dbReference>
<feature type="transmembrane region" description="Helical" evidence="9">
    <location>
        <begin position="86"/>
        <end position="107"/>
    </location>
</feature>
<comment type="function">
    <text evidence="9">Essential subunit of the Sec protein translocation channel SecYEG. Clamps together the 2 halves of SecY. May contact the channel plug during translocation.</text>
</comment>
<evidence type="ECO:0000256" key="3">
    <source>
        <dbReference type="ARBA" id="ARBA00022475"/>
    </source>
</evidence>
<dbReference type="GO" id="GO:0043952">
    <property type="term" value="P:protein transport by the Sec complex"/>
    <property type="evidence" value="ECO:0007669"/>
    <property type="project" value="UniProtKB-UniRule"/>
</dbReference>
<dbReference type="GO" id="GO:0009306">
    <property type="term" value="P:protein secretion"/>
    <property type="evidence" value="ECO:0007669"/>
    <property type="project" value="UniProtKB-UniRule"/>
</dbReference>
<evidence type="ECO:0000256" key="7">
    <source>
        <dbReference type="ARBA" id="ARBA00023010"/>
    </source>
</evidence>
<dbReference type="PANTHER" id="PTHR33910:SF1">
    <property type="entry name" value="PROTEIN TRANSLOCASE SUBUNIT SECE"/>
    <property type="match status" value="1"/>
</dbReference>
<evidence type="ECO:0000256" key="2">
    <source>
        <dbReference type="ARBA" id="ARBA00022448"/>
    </source>
</evidence>
<dbReference type="Proteomes" id="UP001165079">
    <property type="component" value="Unassembled WGS sequence"/>
</dbReference>
<comment type="caution">
    <text evidence="11">The sequence shown here is derived from an EMBL/GenBank/DDBJ whole genome shotgun (WGS) entry which is preliminary data.</text>
</comment>
<keyword evidence="7 9" id="KW-0811">Translocation</keyword>
<gene>
    <name evidence="9" type="primary">secE</name>
    <name evidence="11" type="ORF">Afil01_16660</name>
</gene>
<dbReference type="HAMAP" id="MF_00422">
    <property type="entry name" value="SecE"/>
    <property type="match status" value="1"/>
</dbReference>
<dbReference type="InterPro" id="IPR001901">
    <property type="entry name" value="Translocase_SecE/Sec61-g"/>
</dbReference>
<dbReference type="GO" id="GO:0006605">
    <property type="term" value="P:protein targeting"/>
    <property type="evidence" value="ECO:0007669"/>
    <property type="project" value="UniProtKB-UniRule"/>
</dbReference>
<evidence type="ECO:0000313" key="11">
    <source>
        <dbReference type="EMBL" id="GLZ76859.1"/>
    </source>
</evidence>
<dbReference type="RefSeq" id="WP_285662012.1">
    <property type="nucleotide sequence ID" value="NZ_BSTX01000001.1"/>
</dbReference>
<sequence length="128" mass="13983">MADKDRRGDDEAEKTEAVKGDSGKKDAGSVKKDEKSLAKADGTAKKSEPTKKSSETEGGQGRGPLRFFREVVEQLRKVIRPSRKEMLTYTLVVLVFVSVMVALIYGIDLGFTKLVQLTFGSKDAVTGQ</sequence>
<reference evidence="11" key="1">
    <citation type="submission" date="2023-03" db="EMBL/GenBank/DDBJ databases">
        <title>Actinorhabdospora filicis NBRC 111898.</title>
        <authorList>
            <person name="Ichikawa N."/>
            <person name="Sato H."/>
            <person name="Tonouchi N."/>
        </authorList>
    </citation>
    <scope>NUCLEOTIDE SEQUENCE</scope>
    <source>
        <strain evidence="11">NBRC 111898</strain>
    </source>
</reference>